<evidence type="ECO:0000256" key="1">
    <source>
        <dbReference type="SAM" id="MobiDB-lite"/>
    </source>
</evidence>
<evidence type="ECO:0000313" key="2">
    <source>
        <dbReference type="EMBL" id="KAF2219379.1"/>
    </source>
</evidence>
<proteinExistence type="predicted"/>
<dbReference type="OrthoDB" id="10338726at2759"/>
<name>A0A6A6G170_9PEZI</name>
<protein>
    <submittedName>
        <fullName evidence="2">Uncharacterized protein</fullName>
    </submittedName>
</protein>
<feature type="compositionally biased region" description="Polar residues" evidence="1">
    <location>
        <begin position="30"/>
        <end position="42"/>
    </location>
</feature>
<feature type="region of interest" description="Disordered" evidence="1">
    <location>
        <begin position="1"/>
        <end position="51"/>
    </location>
</feature>
<organism evidence="2 3">
    <name type="scientific">Elsinoe ampelina</name>
    <dbReference type="NCBI Taxonomy" id="302913"/>
    <lineage>
        <taxon>Eukaryota</taxon>
        <taxon>Fungi</taxon>
        <taxon>Dikarya</taxon>
        <taxon>Ascomycota</taxon>
        <taxon>Pezizomycotina</taxon>
        <taxon>Dothideomycetes</taxon>
        <taxon>Dothideomycetidae</taxon>
        <taxon>Myriangiales</taxon>
        <taxon>Elsinoaceae</taxon>
        <taxon>Elsinoe</taxon>
    </lineage>
</organism>
<reference evidence="3" key="1">
    <citation type="journal article" date="2020" name="Stud. Mycol.">
        <title>101 Dothideomycetes genomes: A test case for predicting lifestyles and emergence of pathogens.</title>
        <authorList>
            <person name="Haridas S."/>
            <person name="Albert R."/>
            <person name="Binder M."/>
            <person name="Bloem J."/>
            <person name="LaButti K."/>
            <person name="Salamov A."/>
            <person name="Andreopoulos B."/>
            <person name="Baker S."/>
            <person name="Barry K."/>
            <person name="Bills G."/>
            <person name="Bluhm B."/>
            <person name="Cannon C."/>
            <person name="Castanera R."/>
            <person name="Culley D."/>
            <person name="Daum C."/>
            <person name="Ezra D."/>
            <person name="Gonzalez J."/>
            <person name="Henrissat B."/>
            <person name="Kuo A."/>
            <person name="Liang C."/>
            <person name="Lipzen A."/>
            <person name="Lutzoni F."/>
            <person name="Magnuson J."/>
            <person name="Mondo S."/>
            <person name="Nolan M."/>
            <person name="Ohm R."/>
            <person name="Pangilinan J."/>
            <person name="Park H.-J."/>
            <person name="Ramirez L."/>
            <person name="Alfaro M."/>
            <person name="Sun H."/>
            <person name="Tritt A."/>
            <person name="Yoshinaga Y."/>
            <person name="Zwiers L.-H."/>
            <person name="Turgeon B."/>
            <person name="Goodwin S."/>
            <person name="Spatafora J."/>
            <person name="Crous P."/>
            <person name="Grigoriev I."/>
        </authorList>
    </citation>
    <scope>NUCLEOTIDE SEQUENCE [LARGE SCALE GENOMIC DNA]</scope>
    <source>
        <strain evidence="3">CECT 20119</strain>
    </source>
</reference>
<dbReference type="Proteomes" id="UP000799538">
    <property type="component" value="Unassembled WGS sequence"/>
</dbReference>
<evidence type="ECO:0000313" key="3">
    <source>
        <dbReference type="Proteomes" id="UP000799538"/>
    </source>
</evidence>
<keyword evidence="3" id="KW-1185">Reference proteome</keyword>
<sequence length="170" mass="18929">MRMGKRQRQGESILEEADSCMPATKPPGSIVSSVQEESQPAHSSCPLKGKSMRWHRRQNLQHNSAGRGFEGCGQLLAIGSAYQGLRSMLCSNTQDSVADASEQPDAVKTFLERSPERHMATLRDIIGIDGRPGYTLQMKKTECIAGKQIQQPYCVQRRTRYNTWCSVALD</sequence>
<gene>
    <name evidence="2" type="ORF">BDZ85DRAFT_304933</name>
</gene>
<dbReference type="AlphaFoldDB" id="A0A6A6G170"/>
<accession>A0A6A6G170</accession>
<dbReference type="EMBL" id="ML992517">
    <property type="protein sequence ID" value="KAF2219379.1"/>
    <property type="molecule type" value="Genomic_DNA"/>
</dbReference>